<dbReference type="EMBL" id="CP040812">
    <property type="protein sequence ID" value="QCY69336.1"/>
    <property type="molecule type" value="Genomic_DNA"/>
</dbReference>
<proteinExistence type="predicted"/>
<sequence length="101" mass="12082">MDKSYKEKTYVENKFKDGKIDFFIEDLLFRHNKIKMRSDTISIRDFPGIKLLNPEQGVTPADTTFEGLYEQYRQLQGWEHQLMVDHYTEIMQKGIKEVHPL</sequence>
<evidence type="ECO:0000313" key="2">
    <source>
        <dbReference type="Proteomes" id="UP000309016"/>
    </source>
</evidence>
<dbReference type="KEGG" id="afla:FHG64_07985"/>
<name>A0A5B7X1B4_9FLAO</name>
<reference evidence="1 2" key="1">
    <citation type="submission" date="2019-06" db="EMBL/GenBank/DDBJ databases">
        <title>Complete genome sequence of Antarcticibacterium flavum KCTC 52984T from an Antarctic marine sediment.</title>
        <authorList>
            <person name="Lee Y.M."/>
            <person name="Shin S.C."/>
        </authorList>
    </citation>
    <scope>NUCLEOTIDE SEQUENCE [LARGE SCALE GENOMIC DNA]</scope>
    <source>
        <strain evidence="1 2">KCTC 52984</strain>
    </source>
</reference>
<dbReference type="Proteomes" id="UP000309016">
    <property type="component" value="Chromosome"/>
</dbReference>
<organism evidence="1 2">
    <name type="scientific">Antarcticibacterium flavum</name>
    <dbReference type="NCBI Taxonomy" id="2058175"/>
    <lineage>
        <taxon>Bacteria</taxon>
        <taxon>Pseudomonadati</taxon>
        <taxon>Bacteroidota</taxon>
        <taxon>Flavobacteriia</taxon>
        <taxon>Flavobacteriales</taxon>
        <taxon>Flavobacteriaceae</taxon>
        <taxon>Antarcticibacterium</taxon>
    </lineage>
</organism>
<dbReference type="OrthoDB" id="1450227at2"/>
<keyword evidence="2" id="KW-1185">Reference proteome</keyword>
<evidence type="ECO:0000313" key="1">
    <source>
        <dbReference type="EMBL" id="QCY69336.1"/>
    </source>
</evidence>
<accession>A0A5B7X1B4</accession>
<dbReference type="RefSeq" id="WP_139065905.1">
    <property type="nucleotide sequence ID" value="NZ_CP040812.1"/>
</dbReference>
<dbReference type="AlphaFoldDB" id="A0A5B7X1B4"/>
<gene>
    <name evidence="1" type="ORF">FHG64_07985</name>
</gene>
<protein>
    <submittedName>
        <fullName evidence="1">Uncharacterized protein</fullName>
    </submittedName>
</protein>